<feature type="domain" description="D-isomer specific 2-hydroxyacid dehydrogenase NAD-binding" evidence="3">
    <location>
        <begin position="106"/>
        <end position="281"/>
    </location>
</feature>
<name>K2N9R4_9HYPH</name>
<dbReference type="SUPFAM" id="SSF51735">
    <property type="entry name" value="NAD(P)-binding Rossmann-fold domains"/>
    <property type="match status" value="1"/>
</dbReference>
<dbReference type="CDD" id="cd12164">
    <property type="entry name" value="GDH_like_2"/>
    <property type="match status" value="1"/>
</dbReference>
<dbReference type="STRING" id="721133.SAMN05216176_102251"/>
<dbReference type="PANTHER" id="PTHR43333:SF1">
    <property type="entry name" value="D-ISOMER SPECIFIC 2-HYDROXYACID DEHYDROGENASE NAD-BINDING DOMAIN-CONTAINING PROTEIN"/>
    <property type="match status" value="1"/>
</dbReference>
<protein>
    <submittedName>
        <fullName evidence="4">D-isomer specific 2-hydroxyacid dehydrogenase NAD-binding protein</fullName>
    </submittedName>
</protein>
<proteinExistence type="predicted"/>
<gene>
    <name evidence="4" type="ORF">NA8A_01235</name>
</gene>
<dbReference type="EMBL" id="AMSI01000001">
    <property type="protein sequence ID" value="EKF44323.1"/>
    <property type="molecule type" value="Genomic_DNA"/>
</dbReference>
<sequence length="316" mass="35473">MSATARGRVLLSVTGFNPHRWYELLSKEREVVLEPEPLDDPSIEYAVLWKQKRGILSKLPNLKVIFSIGAGVDHILADDLLPDVPIVRVVADNLSEHMREYIAWRVLDHHRQGMLYRSQQRQKIWHDARQVLAKEVAVGIMGFGHLGRQAAEMLLPFGFRINGWSRRPQEMAGISCYSGEEGLTPFLNATDILVVLLPLTPQTDGIVNRSLLSKLRKDGPLGGPCLINAGRGRLQRDDEILKALDEGILKEASLDVFEQEPLARTSPLWNHPRVFITPHAAATSYAEHLAGPMLTQMDTFERGEPLRNVVDRATGY</sequence>
<comment type="caution">
    <text evidence="4">The sequence shown here is derived from an EMBL/GenBank/DDBJ whole genome shotgun (WGS) entry which is preliminary data.</text>
</comment>
<keyword evidence="5" id="KW-1185">Reference proteome</keyword>
<reference evidence="4 5" key="1">
    <citation type="journal article" date="2012" name="J. Bacteriol.">
        <title>Genome Sequence of Nitratireductor indicus Type Strain C115.</title>
        <authorList>
            <person name="Lai Q."/>
            <person name="Li G."/>
            <person name="Yu Z."/>
            <person name="Shao Z."/>
        </authorList>
    </citation>
    <scope>NUCLEOTIDE SEQUENCE [LARGE SCALE GENOMIC DNA]</scope>
    <source>
        <strain evidence="4 5">C115</strain>
    </source>
</reference>
<dbReference type="PATRIC" id="fig|1231190.3.peg.262"/>
<evidence type="ECO:0000256" key="1">
    <source>
        <dbReference type="ARBA" id="ARBA00023002"/>
    </source>
</evidence>
<dbReference type="OrthoDB" id="9787219at2"/>
<dbReference type="AlphaFoldDB" id="K2N9R4"/>
<dbReference type="SUPFAM" id="SSF52283">
    <property type="entry name" value="Formate/glycerate dehydrogenase catalytic domain-like"/>
    <property type="match status" value="1"/>
</dbReference>
<dbReference type="eggNOG" id="COG0111">
    <property type="taxonomic scope" value="Bacteria"/>
</dbReference>
<dbReference type="PANTHER" id="PTHR43333">
    <property type="entry name" value="2-HACID_DH_C DOMAIN-CONTAINING PROTEIN"/>
    <property type="match status" value="1"/>
</dbReference>
<dbReference type="Proteomes" id="UP000007374">
    <property type="component" value="Unassembled WGS sequence"/>
</dbReference>
<dbReference type="Pfam" id="PF02826">
    <property type="entry name" value="2-Hacid_dh_C"/>
    <property type="match status" value="1"/>
</dbReference>
<keyword evidence="2" id="KW-0520">NAD</keyword>
<accession>K2N9R4</accession>
<dbReference type="GO" id="GO:0016491">
    <property type="term" value="F:oxidoreductase activity"/>
    <property type="evidence" value="ECO:0007669"/>
    <property type="project" value="UniProtKB-KW"/>
</dbReference>
<dbReference type="RefSeq" id="WP_009449403.1">
    <property type="nucleotide sequence ID" value="NZ_AMSI01000001.1"/>
</dbReference>
<organism evidence="4 5">
    <name type="scientific">Nitratireductor indicus C115</name>
    <dbReference type="NCBI Taxonomy" id="1231190"/>
    <lineage>
        <taxon>Bacteria</taxon>
        <taxon>Pseudomonadati</taxon>
        <taxon>Pseudomonadota</taxon>
        <taxon>Alphaproteobacteria</taxon>
        <taxon>Hyphomicrobiales</taxon>
        <taxon>Phyllobacteriaceae</taxon>
        <taxon>Nitratireductor</taxon>
    </lineage>
</organism>
<dbReference type="GO" id="GO:0051287">
    <property type="term" value="F:NAD binding"/>
    <property type="evidence" value="ECO:0007669"/>
    <property type="project" value="InterPro"/>
</dbReference>
<evidence type="ECO:0000259" key="3">
    <source>
        <dbReference type="Pfam" id="PF02826"/>
    </source>
</evidence>
<dbReference type="InterPro" id="IPR006140">
    <property type="entry name" value="D-isomer_DH_NAD-bd"/>
</dbReference>
<keyword evidence="1" id="KW-0560">Oxidoreductase</keyword>
<dbReference type="Gene3D" id="3.40.50.720">
    <property type="entry name" value="NAD(P)-binding Rossmann-like Domain"/>
    <property type="match status" value="2"/>
</dbReference>
<evidence type="ECO:0000313" key="5">
    <source>
        <dbReference type="Proteomes" id="UP000007374"/>
    </source>
</evidence>
<dbReference type="InterPro" id="IPR036291">
    <property type="entry name" value="NAD(P)-bd_dom_sf"/>
</dbReference>
<evidence type="ECO:0000313" key="4">
    <source>
        <dbReference type="EMBL" id="EKF44323.1"/>
    </source>
</evidence>
<evidence type="ECO:0000256" key="2">
    <source>
        <dbReference type="ARBA" id="ARBA00023027"/>
    </source>
</evidence>